<name>A0A1G8ZIW3_9EURY</name>
<organism evidence="1 2">
    <name type="scientific">Halovenus aranensis</name>
    <dbReference type="NCBI Taxonomy" id="890420"/>
    <lineage>
        <taxon>Archaea</taxon>
        <taxon>Methanobacteriati</taxon>
        <taxon>Methanobacteriota</taxon>
        <taxon>Stenosarchaea group</taxon>
        <taxon>Halobacteria</taxon>
        <taxon>Halobacteriales</taxon>
        <taxon>Haloarculaceae</taxon>
        <taxon>Halovenus</taxon>
    </lineage>
</organism>
<reference evidence="1 2" key="1">
    <citation type="submission" date="2016-10" db="EMBL/GenBank/DDBJ databases">
        <authorList>
            <person name="de Groot N.N."/>
        </authorList>
    </citation>
    <scope>NUCLEOTIDE SEQUENCE [LARGE SCALE GENOMIC DNA]</scope>
    <source>
        <strain evidence="1 2">IBRC-M10015</strain>
    </source>
</reference>
<accession>A0A1G8ZIW3</accession>
<dbReference type="RefSeq" id="WP_092704758.1">
    <property type="nucleotide sequence ID" value="NZ_FNFC01000024.1"/>
</dbReference>
<dbReference type="InterPro" id="IPR043815">
    <property type="entry name" value="DUF5797"/>
</dbReference>
<gene>
    <name evidence="1" type="ORF">SAMN05216226_1245</name>
</gene>
<dbReference type="STRING" id="890420.SAMN05216226_1245"/>
<dbReference type="OrthoDB" id="350011at2157"/>
<dbReference type="EMBL" id="FNFC01000024">
    <property type="protein sequence ID" value="SDK14534.1"/>
    <property type="molecule type" value="Genomic_DNA"/>
</dbReference>
<proteinExistence type="predicted"/>
<keyword evidence="2" id="KW-1185">Reference proteome</keyword>
<evidence type="ECO:0000313" key="1">
    <source>
        <dbReference type="EMBL" id="SDK14534.1"/>
    </source>
</evidence>
<dbReference type="Proteomes" id="UP000198856">
    <property type="component" value="Unassembled WGS sequence"/>
</dbReference>
<dbReference type="AlphaFoldDB" id="A0A1G8ZIW3"/>
<protein>
    <submittedName>
        <fullName evidence="1">Uncharacterized protein</fullName>
    </submittedName>
</protein>
<dbReference type="Pfam" id="PF19110">
    <property type="entry name" value="DUF5797"/>
    <property type="match status" value="1"/>
</dbReference>
<sequence length="411" mass="46753">MIPTDEFYDKPEVERQELVDAGHVVTDGKIAETVPSNRRGGIHVFEEPVTDLVVDRLKGARYTANELAPDFPIDKEELDDLSNWMKYEPMDLLTDHFGVLRVVDTDGAEYVYTVEAIPFSARCIDPTLSGYLLDANDRCPISRPEITTKRNSTSRDKYVDQAIDYWGIPEDELTMDLDDQVGFAKSTLGPLPVISDLSDAERVIERFQSTEDSYRRKQHTVQSVKKSISFHKSRCRRNPSLGAFQSFSLFLMDVSEYASIENDSQLRELVTQGGQVLYRCLYGNLWPGGSTAWRPFEIRIQDRSIDTFDRRVIDIVEQQPTSNGQLSDRWGFSDGREVWDYLQSELSQYVTRNTDKFACATESARRYVSGLEQDGKIALSKEPPRIPGKGRITLAVTDSQQNDTSGVNWNR</sequence>
<evidence type="ECO:0000313" key="2">
    <source>
        <dbReference type="Proteomes" id="UP000198856"/>
    </source>
</evidence>